<evidence type="ECO:0000259" key="2">
    <source>
        <dbReference type="PROSITE" id="PS51180"/>
    </source>
</evidence>
<organism evidence="3 4">
    <name type="scientific">Kluyveromyces marxianus</name>
    <name type="common">Yeast</name>
    <name type="synonym">Candida kefyr</name>
    <dbReference type="NCBI Taxonomy" id="4911"/>
    <lineage>
        <taxon>Eukaryota</taxon>
        <taxon>Fungi</taxon>
        <taxon>Dikarya</taxon>
        <taxon>Ascomycota</taxon>
        <taxon>Saccharomycotina</taxon>
        <taxon>Saccharomycetes</taxon>
        <taxon>Saccharomycetales</taxon>
        <taxon>Saccharomycetaceae</taxon>
        <taxon>Kluyveromyces</taxon>
    </lineage>
</organism>
<accession>A0ABX6EXA9</accession>
<gene>
    <name evidence="3" type="primary">RIM20</name>
    <name evidence="3" type="ORF">FIM1_2882</name>
</gene>
<dbReference type="Gene3D" id="1.25.40.280">
    <property type="entry name" value="alix/aip1 like domains"/>
    <property type="match status" value="1"/>
</dbReference>
<dbReference type="SMART" id="SM01041">
    <property type="entry name" value="BRO1"/>
    <property type="match status" value="1"/>
</dbReference>
<dbReference type="InterPro" id="IPR025304">
    <property type="entry name" value="ALIX_V_dom"/>
</dbReference>
<proteinExistence type="inferred from homology"/>
<dbReference type="Pfam" id="PF03097">
    <property type="entry name" value="BRO1"/>
    <property type="match status" value="1"/>
</dbReference>
<reference evidence="3 4" key="1">
    <citation type="submission" date="2016-03" db="EMBL/GenBank/DDBJ databases">
        <title>How can Kluyveromyces marxianus grow so fast - potential evolutionary course in Saccharomyces Complex revealed by comparative genomics.</title>
        <authorList>
            <person name="Mo W."/>
            <person name="Lu W."/>
            <person name="Yang X."/>
            <person name="Qi J."/>
            <person name="Lv H."/>
        </authorList>
    </citation>
    <scope>NUCLEOTIDE SEQUENCE [LARGE SCALE GENOMIC DNA]</scope>
    <source>
        <strain evidence="3 4">FIM1</strain>
    </source>
</reference>
<name>A0ABX6EXA9_KLUMA</name>
<dbReference type="Proteomes" id="UP000422736">
    <property type="component" value="Chromosome 4"/>
</dbReference>
<dbReference type="CDD" id="cd09241">
    <property type="entry name" value="BRO1_ScRim20-like"/>
    <property type="match status" value="1"/>
</dbReference>
<dbReference type="PANTHER" id="PTHR23030">
    <property type="entry name" value="PCD6 INTERACTING PROTEIN-RELATED"/>
    <property type="match status" value="1"/>
</dbReference>
<dbReference type="PANTHER" id="PTHR23030:SF39">
    <property type="entry name" value="PROGRAMMED CELL DEATH 6-INTERACTING PROTEIN"/>
    <property type="match status" value="1"/>
</dbReference>
<evidence type="ECO:0000313" key="3">
    <source>
        <dbReference type="EMBL" id="QGN16180.1"/>
    </source>
</evidence>
<dbReference type="EMBL" id="CP015057">
    <property type="protein sequence ID" value="QGN16180.1"/>
    <property type="molecule type" value="Genomic_DNA"/>
</dbReference>
<protein>
    <submittedName>
        <fullName evidence="3">PH-response regulator protein palA/RIM20</fullName>
    </submittedName>
</protein>
<dbReference type="InterPro" id="IPR004328">
    <property type="entry name" value="BRO1_dom"/>
</dbReference>
<dbReference type="Pfam" id="PF13949">
    <property type="entry name" value="ALIX_LYPXL_bnd"/>
    <property type="match status" value="1"/>
</dbReference>
<keyword evidence="4" id="KW-1185">Reference proteome</keyword>
<sequence length="650" mass="75692">MSDLFSIPFKRTLQFSLKDAISQVIDSKFYQTAASVTNDLILLEKYRDILSHLDVSNEDLQELIKYYLSLKAISVKLPDDQIEFTWFNTLGLKSSGLTRNSLKFEILNVLYNIGAMYSLLSVSNNLSSNDGLKESCRLFKLAAGCFQRIYDEEVKTGFTFFDENTLQSLIHLMLAEAQEMVWKKAYFDDKERHSILSRLALQVSIFYEDASRYANRSPLIRTDWIKGMSFKSKYYTAVSYYRSALLQLEKQNFAQAICDLTYALSILKKMTLNDSLVEWKIDMQNLLETTERDNDLIYLQASVQKVSPIKPAVIVQPEFFKEIDMKDNEMFKNLLPVDVIESCSAFSERVENYVNENITNPLKAMNKILLENISFSGVFESMYITEQEWDSYEASLKDLNEIRNYITSKLKSLRNTINHEIDENEEMIRKHGQIRWKVESIDDGIRGYLSDLERIENYALDGQRIDTETEHLFGTLDHDLVTNVTKAPESNNPVLKEVFSLLKQRKEHIRVAERKIIENKLLPKIISYYKKTGSIDFEPVYQDYIRVFDEDLNTVQKEKAKNIEILSQISNGVQQQAKVSRVDPLTLYMEELKHSTRILSEVKQNITSGKKFYDDLVKAIQAKEERINDYIIKRKNERETMNRVLEEKMG</sequence>
<dbReference type="InterPro" id="IPR038499">
    <property type="entry name" value="BRO1_sf"/>
</dbReference>
<dbReference type="PROSITE" id="PS51180">
    <property type="entry name" value="BRO1"/>
    <property type="match status" value="1"/>
</dbReference>
<feature type="domain" description="BRO1" evidence="2">
    <location>
        <begin position="3"/>
        <end position="369"/>
    </location>
</feature>
<evidence type="ECO:0000256" key="1">
    <source>
        <dbReference type="ARBA" id="ARBA00038154"/>
    </source>
</evidence>
<evidence type="ECO:0000313" key="4">
    <source>
        <dbReference type="Proteomes" id="UP000422736"/>
    </source>
</evidence>
<comment type="similarity">
    <text evidence="1">Belongs to the palA/RIM20 family.</text>
</comment>
<reference evidence="3 4" key="2">
    <citation type="submission" date="2019-11" db="EMBL/GenBank/DDBJ databases">
        <authorList>
            <person name="Lu H."/>
        </authorList>
    </citation>
    <scope>NUCLEOTIDE SEQUENCE [LARGE SCALE GENOMIC DNA]</scope>
    <source>
        <strain evidence="3 4">FIM1</strain>
    </source>
</reference>